<feature type="non-terminal residue" evidence="1">
    <location>
        <position position="1"/>
    </location>
</feature>
<dbReference type="EMBL" id="UINC01180963">
    <property type="protein sequence ID" value="SVD90415.1"/>
    <property type="molecule type" value="Genomic_DNA"/>
</dbReference>
<reference evidence="1" key="1">
    <citation type="submission" date="2018-05" db="EMBL/GenBank/DDBJ databases">
        <authorList>
            <person name="Lanie J.A."/>
            <person name="Ng W.-L."/>
            <person name="Kazmierczak K.M."/>
            <person name="Andrzejewski T.M."/>
            <person name="Davidsen T.M."/>
            <person name="Wayne K.J."/>
            <person name="Tettelin H."/>
            <person name="Glass J.I."/>
            <person name="Rusch D."/>
            <person name="Podicherti R."/>
            <person name="Tsui H.-C.T."/>
            <person name="Winkler M.E."/>
        </authorList>
    </citation>
    <scope>NUCLEOTIDE SEQUENCE</scope>
</reference>
<gene>
    <name evidence="1" type="ORF">METZ01_LOCUS443269</name>
</gene>
<name>A0A382Z5R6_9ZZZZ</name>
<evidence type="ECO:0000313" key="1">
    <source>
        <dbReference type="EMBL" id="SVD90415.1"/>
    </source>
</evidence>
<protein>
    <submittedName>
        <fullName evidence="1">Uncharacterized protein</fullName>
    </submittedName>
</protein>
<organism evidence="1">
    <name type="scientific">marine metagenome</name>
    <dbReference type="NCBI Taxonomy" id="408172"/>
    <lineage>
        <taxon>unclassified sequences</taxon>
        <taxon>metagenomes</taxon>
        <taxon>ecological metagenomes</taxon>
    </lineage>
</organism>
<sequence length="55" mass="5861">VRGVPLAGEAQGVGDLLGDIGCRDGSFAFLCLLHFQRKRPQRSHCGHPCLIGIST</sequence>
<dbReference type="AlphaFoldDB" id="A0A382Z5R6"/>
<accession>A0A382Z5R6</accession>
<proteinExistence type="predicted"/>